<organism evidence="1 2">
    <name type="scientific">Priestia iocasae</name>
    <dbReference type="NCBI Taxonomy" id="2291674"/>
    <lineage>
        <taxon>Bacteria</taxon>
        <taxon>Bacillati</taxon>
        <taxon>Bacillota</taxon>
        <taxon>Bacilli</taxon>
        <taxon>Bacillales</taxon>
        <taxon>Bacillaceae</taxon>
        <taxon>Priestia</taxon>
    </lineage>
</organism>
<sequence length="93" mass="10727">MDTSTFKRSLKIMPKALADVSLFVEKMNGQKDLPYKMKEAAQQSNKNEVQRLIKSTGVQSDVDVSFNPDNIRILFLFNRDDFDCCHITLAIKW</sequence>
<proteinExistence type="predicted"/>
<evidence type="ECO:0000313" key="2">
    <source>
        <dbReference type="Proteomes" id="UP000809829"/>
    </source>
</evidence>
<gene>
    <name evidence="1" type="ORF">JOC83_003484</name>
</gene>
<comment type="caution">
    <text evidence="1">The sequence shown here is derived from an EMBL/GenBank/DDBJ whole genome shotgun (WGS) entry which is preliminary data.</text>
</comment>
<accession>A0ABS2QYX9</accession>
<dbReference type="InterPro" id="IPR058870">
    <property type="entry name" value="YuzC"/>
</dbReference>
<evidence type="ECO:0000313" key="1">
    <source>
        <dbReference type="EMBL" id="MBM7704627.1"/>
    </source>
</evidence>
<protein>
    <submittedName>
        <fullName evidence="1">Uncharacterized protein</fullName>
    </submittedName>
</protein>
<reference evidence="1 2" key="1">
    <citation type="submission" date="2021-01" db="EMBL/GenBank/DDBJ databases">
        <title>Genomic Encyclopedia of Type Strains, Phase IV (KMG-IV): sequencing the most valuable type-strain genomes for metagenomic binning, comparative biology and taxonomic classification.</title>
        <authorList>
            <person name="Goeker M."/>
        </authorList>
    </citation>
    <scope>NUCLEOTIDE SEQUENCE [LARGE SCALE GENOMIC DNA]</scope>
    <source>
        <strain evidence="1 2">DSM 104297</strain>
    </source>
</reference>
<dbReference type="Proteomes" id="UP000809829">
    <property type="component" value="Unassembled WGS sequence"/>
</dbReference>
<dbReference type="Pfam" id="PF26344">
    <property type="entry name" value="YuzC"/>
    <property type="match status" value="1"/>
</dbReference>
<name>A0ABS2QYX9_9BACI</name>
<keyword evidence="2" id="KW-1185">Reference proteome</keyword>
<dbReference type="RefSeq" id="WP_205188625.1">
    <property type="nucleotide sequence ID" value="NZ_JAFBFC010000007.1"/>
</dbReference>
<dbReference type="EMBL" id="JAFBFC010000007">
    <property type="protein sequence ID" value="MBM7704627.1"/>
    <property type="molecule type" value="Genomic_DNA"/>
</dbReference>